<reference evidence="3" key="2">
    <citation type="submission" date="2025-09" db="UniProtKB">
        <authorList>
            <consortium name="Ensembl"/>
        </authorList>
    </citation>
    <scope>IDENTIFICATION</scope>
</reference>
<dbReference type="InterPro" id="IPR001254">
    <property type="entry name" value="Trypsin_dom"/>
</dbReference>
<keyword evidence="1" id="KW-1015">Disulfide bond</keyword>
<dbReference type="GO" id="GO:0006508">
    <property type="term" value="P:proteolysis"/>
    <property type="evidence" value="ECO:0007669"/>
    <property type="project" value="InterPro"/>
</dbReference>
<name>A0A8C2W2H7_CHILA</name>
<evidence type="ECO:0000313" key="4">
    <source>
        <dbReference type="Proteomes" id="UP000694398"/>
    </source>
</evidence>
<evidence type="ECO:0000259" key="2">
    <source>
        <dbReference type="PROSITE" id="PS50240"/>
    </source>
</evidence>
<keyword evidence="4" id="KW-1185">Reference proteome</keyword>
<dbReference type="InterPro" id="IPR018114">
    <property type="entry name" value="TRYPSIN_HIS"/>
</dbReference>
<reference evidence="3" key="1">
    <citation type="submission" date="2025-08" db="UniProtKB">
        <authorList>
            <consortium name="Ensembl"/>
        </authorList>
    </citation>
    <scope>IDENTIFICATION</scope>
</reference>
<dbReference type="Proteomes" id="UP000694398">
    <property type="component" value="Unassembled WGS sequence"/>
</dbReference>
<dbReference type="PROSITE" id="PS50240">
    <property type="entry name" value="TRYPSIN_DOM"/>
    <property type="match status" value="1"/>
</dbReference>
<evidence type="ECO:0000256" key="1">
    <source>
        <dbReference type="ARBA" id="ARBA00023157"/>
    </source>
</evidence>
<dbReference type="Gene3D" id="2.40.10.10">
    <property type="entry name" value="Trypsin-like serine proteases"/>
    <property type="match status" value="2"/>
</dbReference>
<dbReference type="Pfam" id="PF00089">
    <property type="entry name" value="Trypsin"/>
    <property type="match status" value="1"/>
</dbReference>
<dbReference type="InterPro" id="IPR043504">
    <property type="entry name" value="Peptidase_S1_PA_chymotrypsin"/>
</dbReference>
<dbReference type="CDD" id="cd00190">
    <property type="entry name" value="Tryp_SPc"/>
    <property type="match status" value="1"/>
</dbReference>
<dbReference type="PROSITE" id="PS00134">
    <property type="entry name" value="TRYPSIN_HIS"/>
    <property type="match status" value="1"/>
</dbReference>
<dbReference type="SMART" id="SM00020">
    <property type="entry name" value="Tryp_SPc"/>
    <property type="match status" value="1"/>
</dbReference>
<proteinExistence type="predicted"/>
<dbReference type="InterPro" id="IPR009003">
    <property type="entry name" value="Peptidase_S1_PA"/>
</dbReference>
<organism evidence="3 4">
    <name type="scientific">Chinchilla lanigera</name>
    <name type="common">Long-tailed chinchilla</name>
    <name type="synonym">Chinchilla villidera</name>
    <dbReference type="NCBI Taxonomy" id="34839"/>
    <lineage>
        <taxon>Eukaryota</taxon>
        <taxon>Metazoa</taxon>
        <taxon>Chordata</taxon>
        <taxon>Craniata</taxon>
        <taxon>Vertebrata</taxon>
        <taxon>Euteleostomi</taxon>
        <taxon>Mammalia</taxon>
        <taxon>Eutheria</taxon>
        <taxon>Euarchontoglires</taxon>
        <taxon>Glires</taxon>
        <taxon>Rodentia</taxon>
        <taxon>Hystricomorpha</taxon>
        <taxon>Chinchillidae</taxon>
        <taxon>Chinchilla</taxon>
    </lineage>
</organism>
<evidence type="ECO:0000313" key="3">
    <source>
        <dbReference type="Ensembl" id="ENSCLAP00000022093.1"/>
    </source>
</evidence>
<dbReference type="GO" id="GO:0004252">
    <property type="term" value="F:serine-type endopeptidase activity"/>
    <property type="evidence" value="ECO:0007669"/>
    <property type="project" value="InterPro"/>
</dbReference>
<dbReference type="Ensembl" id="ENSCLAT00000022298.1">
    <property type="protein sequence ID" value="ENSCLAP00000022093.1"/>
    <property type="gene ID" value="ENSCLAG00000015144.1"/>
</dbReference>
<protein>
    <submittedName>
        <fullName evidence="3">Serine protease 44-like</fullName>
    </submittedName>
</protein>
<sequence length="137" mass="15347">MTAAHCIFDYLDYTVKLGDTHLKHEAPTAVVVPVKDIVIHQEYVILGAVFNDIALVLLSFPVNYSTHIQPVCLPAKSFQLEVGTTCWVTGWGKTQDVKWASSPTQLQETKVNIVDREKCNRSLKYLLQVLFNVVSEG</sequence>
<dbReference type="PANTHER" id="PTHR24252:SF7">
    <property type="entry name" value="HYALIN"/>
    <property type="match status" value="1"/>
</dbReference>
<gene>
    <name evidence="3" type="primary">LOC102006582</name>
</gene>
<dbReference type="PANTHER" id="PTHR24252">
    <property type="entry name" value="ACROSIN-RELATED"/>
    <property type="match status" value="1"/>
</dbReference>
<feature type="domain" description="Peptidase S1" evidence="2">
    <location>
        <begin position="1"/>
        <end position="137"/>
    </location>
</feature>
<dbReference type="SUPFAM" id="SSF50494">
    <property type="entry name" value="Trypsin-like serine proteases"/>
    <property type="match status" value="1"/>
</dbReference>
<dbReference type="AlphaFoldDB" id="A0A8C2W2H7"/>
<accession>A0A8C2W2H7</accession>
<dbReference type="GeneTree" id="ENSGT00940000162829"/>
<dbReference type="OMA" id="PERACHV"/>